<evidence type="ECO:0000256" key="8">
    <source>
        <dbReference type="ARBA" id="ARBA00023268"/>
    </source>
</evidence>
<evidence type="ECO:0000313" key="11">
    <source>
        <dbReference type="Proteomes" id="UP000887565"/>
    </source>
</evidence>
<evidence type="ECO:0000313" key="12">
    <source>
        <dbReference type="WBParaSite" id="nRc.2.0.1.t16382-RA"/>
    </source>
</evidence>
<feature type="region of interest" description="N-terminal hotdog fold" evidence="9">
    <location>
        <begin position="253"/>
        <end position="386"/>
    </location>
</feature>
<accession>A0A915IQV0</accession>
<keyword evidence="6" id="KW-0443">Lipid metabolism</keyword>
<keyword evidence="1" id="KW-0596">Phosphopantetheine</keyword>
<sequence length="466" mass="52172">MAAAYCDGCMTAEETILCAYYRGKSILDANLPVGAMAAVGLTWQEVQQRLPPSLDAACHNSNDSVTISGAAEDVKKFVEILQSEKIFAKMVNSSGIPFHSRHLKPVAKAMRNYLNKLIPSPRLRSSRWISSSVKESEWETKAKYCSPDYHLNNILSPVLFREALSKIPENSVIVEIAPHCLLQAVIKRTVPSTCQSFGLMKSKHEFCLDYFLTSLGHIYQCGINLEPQRLLGPVSFPVPVGTPMVSPAMVWDHSQSWPVMSAGDAMITGGQGSKCQYTIDPFPPESKDAYILDHVIDGRVLFPFTGYLELVWKTICRMRNLDYQKTPVLFENVSVYRPTLMSRAVKFGVTVSTVNGDFEIIESDSLAASGRITISDEDTPFYYDKVEKYTSDSKTKNEKIQLLTPDVYKEMLLRGYEYGPKFRSIIKADRSGIRTQIKWTGNWVTFLDAMLQCAILAEHASTLKLP</sequence>
<evidence type="ECO:0000256" key="5">
    <source>
        <dbReference type="ARBA" id="ARBA00023002"/>
    </source>
</evidence>
<dbReference type="Gene3D" id="3.30.70.250">
    <property type="entry name" value="Malonyl-CoA ACP transacylase, ACP-binding"/>
    <property type="match status" value="1"/>
</dbReference>
<dbReference type="GO" id="GO:0006633">
    <property type="term" value="P:fatty acid biosynthetic process"/>
    <property type="evidence" value="ECO:0007669"/>
    <property type="project" value="UniProtKB-KW"/>
</dbReference>
<feature type="domain" description="PKS/mFAS DH" evidence="10">
    <location>
        <begin position="253"/>
        <end position="466"/>
    </location>
</feature>
<dbReference type="GO" id="GO:0004312">
    <property type="term" value="F:fatty acid synthase activity"/>
    <property type="evidence" value="ECO:0007669"/>
    <property type="project" value="TreeGrafter"/>
</dbReference>
<dbReference type="InterPro" id="IPR042104">
    <property type="entry name" value="PKS_dehydratase_sf"/>
</dbReference>
<organism evidence="11 12">
    <name type="scientific">Romanomermis culicivorax</name>
    <name type="common">Nematode worm</name>
    <dbReference type="NCBI Taxonomy" id="13658"/>
    <lineage>
        <taxon>Eukaryota</taxon>
        <taxon>Metazoa</taxon>
        <taxon>Ecdysozoa</taxon>
        <taxon>Nematoda</taxon>
        <taxon>Enoplea</taxon>
        <taxon>Dorylaimia</taxon>
        <taxon>Mermithida</taxon>
        <taxon>Mermithoidea</taxon>
        <taxon>Mermithidae</taxon>
        <taxon>Romanomermis</taxon>
    </lineage>
</organism>
<dbReference type="Proteomes" id="UP000887565">
    <property type="component" value="Unplaced"/>
</dbReference>
<dbReference type="SMART" id="SM00827">
    <property type="entry name" value="PKS_AT"/>
    <property type="match status" value="1"/>
</dbReference>
<evidence type="ECO:0000256" key="9">
    <source>
        <dbReference type="PROSITE-ProRule" id="PRU01363"/>
    </source>
</evidence>
<dbReference type="Pfam" id="PF21089">
    <property type="entry name" value="PKS_DH_N"/>
    <property type="match status" value="1"/>
</dbReference>
<evidence type="ECO:0000256" key="6">
    <source>
        <dbReference type="ARBA" id="ARBA00023098"/>
    </source>
</evidence>
<keyword evidence="3" id="KW-0276">Fatty acid metabolism</keyword>
<reference evidence="12" key="1">
    <citation type="submission" date="2022-11" db="UniProtKB">
        <authorList>
            <consortium name="WormBaseParasite"/>
        </authorList>
    </citation>
    <scope>IDENTIFICATION</scope>
</reference>
<evidence type="ECO:0000256" key="7">
    <source>
        <dbReference type="ARBA" id="ARBA00023160"/>
    </source>
</evidence>
<dbReference type="PANTHER" id="PTHR43775:SF7">
    <property type="entry name" value="FATTY ACID SYNTHASE"/>
    <property type="match status" value="1"/>
</dbReference>
<proteinExistence type="predicted"/>
<evidence type="ECO:0000256" key="4">
    <source>
        <dbReference type="ARBA" id="ARBA00022857"/>
    </source>
</evidence>
<dbReference type="InterPro" id="IPR016036">
    <property type="entry name" value="Malonyl_transacylase_ACP-bd"/>
</dbReference>
<dbReference type="SUPFAM" id="SSF52151">
    <property type="entry name" value="FabD/lysophospholipase-like"/>
    <property type="match status" value="1"/>
</dbReference>
<dbReference type="WBParaSite" id="nRc.2.0.1.t16382-RA">
    <property type="protein sequence ID" value="nRc.2.0.1.t16382-RA"/>
    <property type="gene ID" value="nRc.2.0.1.g16382"/>
</dbReference>
<dbReference type="PROSITE" id="PS52019">
    <property type="entry name" value="PKS_MFAS_DH"/>
    <property type="match status" value="1"/>
</dbReference>
<keyword evidence="11" id="KW-1185">Reference proteome</keyword>
<dbReference type="SUPFAM" id="SSF55048">
    <property type="entry name" value="Probable ACP-binding domain of malonyl-CoA ACP transacylase"/>
    <property type="match status" value="1"/>
</dbReference>
<dbReference type="AlphaFoldDB" id="A0A915IQV0"/>
<dbReference type="InterPro" id="IPR014043">
    <property type="entry name" value="Acyl_transferase_dom"/>
</dbReference>
<keyword evidence="8" id="KW-0511">Multifunctional enzyme</keyword>
<feature type="active site" description="Proton donor; for dehydratase activity" evidence="9">
    <location>
        <position position="448"/>
    </location>
</feature>
<dbReference type="GO" id="GO:0016491">
    <property type="term" value="F:oxidoreductase activity"/>
    <property type="evidence" value="ECO:0007669"/>
    <property type="project" value="UniProtKB-KW"/>
</dbReference>
<protein>
    <submittedName>
        <fullName evidence="12">Malonyl-CoA:ACP transacylase (MAT) domain-containing protein</fullName>
    </submittedName>
</protein>
<dbReference type="InterPro" id="IPR050091">
    <property type="entry name" value="PKS_NRPS_Biosynth_Enz"/>
</dbReference>
<feature type="active site" description="Proton acceptor; for dehydratase activity" evidence="9">
    <location>
        <position position="294"/>
    </location>
</feature>
<dbReference type="PANTHER" id="PTHR43775">
    <property type="entry name" value="FATTY ACID SYNTHASE"/>
    <property type="match status" value="1"/>
</dbReference>
<keyword evidence="5" id="KW-0560">Oxidoreductase</keyword>
<evidence type="ECO:0000256" key="1">
    <source>
        <dbReference type="ARBA" id="ARBA00022450"/>
    </source>
</evidence>
<keyword evidence="4" id="KW-0521">NADP</keyword>
<evidence type="ECO:0000259" key="10">
    <source>
        <dbReference type="PROSITE" id="PS52019"/>
    </source>
</evidence>
<dbReference type="Gene3D" id="1.10.287.1960">
    <property type="match status" value="1"/>
</dbReference>
<dbReference type="InterPro" id="IPR016035">
    <property type="entry name" value="Acyl_Trfase/lysoPLipase"/>
</dbReference>
<dbReference type="Pfam" id="PF00698">
    <property type="entry name" value="Acyl_transf_1"/>
    <property type="match status" value="1"/>
</dbReference>
<evidence type="ECO:0000256" key="2">
    <source>
        <dbReference type="ARBA" id="ARBA00022516"/>
    </source>
</evidence>
<dbReference type="InterPro" id="IPR049552">
    <property type="entry name" value="PKS_DH_N"/>
</dbReference>
<keyword evidence="7" id="KW-0275">Fatty acid biosynthesis</keyword>
<dbReference type="Gene3D" id="3.10.129.110">
    <property type="entry name" value="Polyketide synthase dehydratase"/>
    <property type="match status" value="1"/>
</dbReference>
<keyword evidence="2" id="KW-0444">Lipid biosynthesis</keyword>
<name>A0A915IQV0_ROMCU</name>
<evidence type="ECO:0000256" key="3">
    <source>
        <dbReference type="ARBA" id="ARBA00022832"/>
    </source>
</evidence>
<dbReference type="Gene3D" id="3.30.70.3290">
    <property type="match status" value="1"/>
</dbReference>
<feature type="region of interest" description="C-terminal hotdog fold" evidence="9">
    <location>
        <begin position="399"/>
        <end position="466"/>
    </location>
</feature>
<dbReference type="InterPro" id="IPR049900">
    <property type="entry name" value="PKS_mFAS_DH"/>
</dbReference>
<dbReference type="OMA" id="GRCKCIA"/>